<proteinExistence type="predicted"/>
<keyword evidence="2" id="KW-1185">Reference proteome</keyword>
<accession>A0A5B9QNH8</accession>
<sequence>MLTHSLVGNVHRSLSLVYSSLQLLKDTVSRSLSASHLSRSRICVFGNDFAGRRGPDFDVWQTAYGTSAVGDADGDGDSDGSDFLIWQREFGSGIPLISSQIAVPEPRSTLLLAMAGVSLAILWSRDCTRGSNWP</sequence>
<dbReference type="KEGG" id="bgok:Pr1d_29730"/>
<dbReference type="AlphaFoldDB" id="A0A5B9QNH8"/>
<evidence type="ECO:0000313" key="2">
    <source>
        <dbReference type="Proteomes" id="UP000323917"/>
    </source>
</evidence>
<evidence type="ECO:0008006" key="3">
    <source>
        <dbReference type="Google" id="ProtNLM"/>
    </source>
</evidence>
<protein>
    <recommendedName>
        <fullName evidence="3">PEP-CTERM protein-sorting domain-containing protein</fullName>
    </recommendedName>
</protein>
<organism evidence="1 2">
    <name type="scientific">Bythopirellula goksoeyrii</name>
    <dbReference type="NCBI Taxonomy" id="1400387"/>
    <lineage>
        <taxon>Bacteria</taxon>
        <taxon>Pseudomonadati</taxon>
        <taxon>Planctomycetota</taxon>
        <taxon>Planctomycetia</taxon>
        <taxon>Pirellulales</taxon>
        <taxon>Lacipirellulaceae</taxon>
        <taxon>Bythopirellula</taxon>
    </lineage>
</organism>
<dbReference type="Proteomes" id="UP000323917">
    <property type="component" value="Chromosome"/>
</dbReference>
<name>A0A5B9QNH8_9BACT</name>
<dbReference type="EMBL" id="CP042913">
    <property type="protein sequence ID" value="QEG35671.1"/>
    <property type="molecule type" value="Genomic_DNA"/>
</dbReference>
<evidence type="ECO:0000313" key="1">
    <source>
        <dbReference type="EMBL" id="QEG35671.1"/>
    </source>
</evidence>
<gene>
    <name evidence="1" type="ORF">Pr1d_29730</name>
</gene>
<reference evidence="1 2" key="1">
    <citation type="submission" date="2019-08" db="EMBL/GenBank/DDBJ databases">
        <title>Deep-cultivation of Planctomycetes and their phenomic and genomic characterization uncovers novel biology.</title>
        <authorList>
            <person name="Wiegand S."/>
            <person name="Jogler M."/>
            <person name="Boedeker C."/>
            <person name="Pinto D."/>
            <person name="Vollmers J."/>
            <person name="Rivas-Marin E."/>
            <person name="Kohn T."/>
            <person name="Peeters S.H."/>
            <person name="Heuer A."/>
            <person name="Rast P."/>
            <person name="Oberbeckmann S."/>
            <person name="Bunk B."/>
            <person name="Jeske O."/>
            <person name="Meyerdierks A."/>
            <person name="Storesund J.E."/>
            <person name="Kallscheuer N."/>
            <person name="Luecker S."/>
            <person name="Lage O.M."/>
            <person name="Pohl T."/>
            <person name="Merkel B.J."/>
            <person name="Hornburger P."/>
            <person name="Mueller R.-W."/>
            <person name="Bruemmer F."/>
            <person name="Labrenz M."/>
            <person name="Spormann A.M."/>
            <person name="Op den Camp H."/>
            <person name="Overmann J."/>
            <person name="Amann R."/>
            <person name="Jetten M.S.M."/>
            <person name="Mascher T."/>
            <person name="Medema M.H."/>
            <person name="Devos D.P."/>
            <person name="Kaster A.-K."/>
            <person name="Ovreas L."/>
            <person name="Rohde M."/>
            <person name="Galperin M.Y."/>
            <person name="Jogler C."/>
        </authorList>
    </citation>
    <scope>NUCLEOTIDE SEQUENCE [LARGE SCALE GENOMIC DNA]</scope>
    <source>
        <strain evidence="1 2">Pr1d</strain>
    </source>
</reference>